<gene>
    <name evidence="15" type="ORF">GLV81_03410</name>
</gene>
<dbReference type="InterPro" id="IPR039426">
    <property type="entry name" value="TonB-dep_rcpt-like"/>
</dbReference>
<keyword evidence="3 10" id="KW-1134">Transmembrane beta strand</keyword>
<keyword evidence="7 10" id="KW-0472">Membrane</keyword>
<evidence type="ECO:0000256" key="3">
    <source>
        <dbReference type="ARBA" id="ARBA00022452"/>
    </source>
</evidence>
<evidence type="ECO:0000256" key="9">
    <source>
        <dbReference type="ARBA" id="ARBA00023237"/>
    </source>
</evidence>
<keyword evidence="9 10" id="KW-0998">Cell outer membrane</keyword>
<proteinExistence type="inferred from homology"/>
<feature type="domain" description="TonB-dependent receptor-like beta-barrel" evidence="13">
    <location>
        <begin position="393"/>
        <end position="807"/>
    </location>
</feature>
<keyword evidence="5 12" id="KW-0732">Signal</keyword>
<dbReference type="InterPro" id="IPR012910">
    <property type="entry name" value="Plug_dom"/>
</dbReference>
<dbReference type="Gene3D" id="3.30.70.100">
    <property type="match status" value="1"/>
</dbReference>
<keyword evidence="2 10" id="KW-0813">Transport</keyword>
<evidence type="ECO:0000256" key="11">
    <source>
        <dbReference type="RuleBase" id="RU003357"/>
    </source>
</evidence>
<dbReference type="SUPFAM" id="SSF55008">
    <property type="entry name" value="HMA, heavy metal-associated domain"/>
    <property type="match status" value="1"/>
</dbReference>
<dbReference type="AlphaFoldDB" id="A0A6I6GHP0"/>
<evidence type="ECO:0000313" key="15">
    <source>
        <dbReference type="EMBL" id="QGW29970.1"/>
    </source>
</evidence>
<evidence type="ECO:0000256" key="7">
    <source>
        <dbReference type="ARBA" id="ARBA00023136"/>
    </source>
</evidence>
<dbReference type="Proteomes" id="UP000426027">
    <property type="component" value="Chromosome"/>
</dbReference>
<evidence type="ECO:0000259" key="14">
    <source>
        <dbReference type="Pfam" id="PF07715"/>
    </source>
</evidence>
<organism evidence="15 16">
    <name type="scientific">Phnomibacter ginsenosidimutans</name>
    <dbReference type="NCBI Taxonomy" id="2676868"/>
    <lineage>
        <taxon>Bacteria</taxon>
        <taxon>Pseudomonadati</taxon>
        <taxon>Bacteroidota</taxon>
        <taxon>Chitinophagia</taxon>
        <taxon>Chitinophagales</taxon>
        <taxon>Chitinophagaceae</taxon>
        <taxon>Phnomibacter</taxon>
    </lineage>
</organism>
<dbReference type="GO" id="GO:0015344">
    <property type="term" value="F:siderophore uptake transmembrane transporter activity"/>
    <property type="evidence" value="ECO:0007669"/>
    <property type="project" value="TreeGrafter"/>
</dbReference>
<keyword evidence="4 10" id="KW-0812">Transmembrane</keyword>
<evidence type="ECO:0000313" key="16">
    <source>
        <dbReference type="Proteomes" id="UP000426027"/>
    </source>
</evidence>
<dbReference type="InterPro" id="IPR008969">
    <property type="entry name" value="CarboxyPept-like_regulatory"/>
</dbReference>
<reference evidence="15 16" key="1">
    <citation type="submission" date="2019-11" db="EMBL/GenBank/DDBJ databases">
        <authorList>
            <person name="Im W.T."/>
        </authorList>
    </citation>
    <scope>NUCLEOTIDE SEQUENCE [LARGE SCALE GENOMIC DNA]</scope>
    <source>
        <strain evidence="15 16">SB-02</strain>
    </source>
</reference>
<dbReference type="Pfam" id="PF00593">
    <property type="entry name" value="TonB_dep_Rec_b-barrel"/>
    <property type="match status" value="1"/>
</dbReference>
<dbReference type="Gene3D" id="2.170.130.10">
    <property type="entry name" value="TonB-dependent receptor, plug domain"/>
    <property type="match status" value="1"/>
</dbReference>
<keyword evidence="16" id="KW-1185">Reference proteome</keyword>
<feature type="chain" id="PRO_5026162227" evidence="12">
    <location>
        <begin position="26"/>
        <end position="850"/>
    </location>
</feature>
<dbReference type="Pfam" id="PF07715">
    <property type="entry name" value="Plug"/>
    <property type="match status" value="1"/>
</dbReference>
<dbReference type="GO" id="GO:0044718">
    <property type="term" value="P:siderophore transmembrane transport"/>
    <property type="evidence" value="ECO:0007669"/>
    <property type="project" value="TreeGrafter"/>
</dbReference>
<evidence type="ECO:0000256" key="8">
    <source>
        <dbReference type="ARBA" id="ARBA00023170"/>
    </source>
</evidence>
<evidence type="ECO:0000256" key="1">
    <source>
        <dbReference type="ARBA" id="ARBA00004571"/>
    </source>
</evidence>
<name>A0A6I6GHP0_9BACT</name>
<feature type="signal peptide" evidence="12">
    <location>
        <begin position="1"/>
        <end position="25"/>
    </location>
</feature>
<sequence>MKTQTYFRYIFSFVLVLLFAGKSLAQTADTTVSITVQGLCVMCKDRIEKAAKGKGVSFAEWSAETKLLKLTFNPKSTTLDKIENRIVAVGHDIGEKKANNAVYEDLPACCHYRDGSGEALMNGSSNGPLIQGVVLEENDKGAFKPLQGASVQWLGTTQGTVTNEQGVFSLHQHSGADQIVISYTGFKSDTIAINPQEAVMVVMAKNGTLQEVKVTARQRSLYISTTNAFRTQVMTEKELYKAACCNLSESFETNPSVDVSFTDAVTGSKQIQLLGLSGNYTQLTVENLPGPRGLATPMGLNYIPGTWVESIQLTKGAGSVANGFESIAGRINVEMKKPETAEKLYANVYVNSMGKTDINLNLAQKVGKQWSTELLLHDAFLYNNMDFNKDMYRDLPTGNLFTALNRWKYEGTNGWMTQFGAKVLTDRKVGGDMNFKANPHRGSTHMYGLGFNTDRYEGFAKIGYVFPEKKYQSIGLQLSGFDHKQDSYFGTTTYNAKQQNFYANLIYQSIINNTNHKFRTGLSYVHDKYHETLNAQHFQRTEAVPGAFFEYTYEYLTKFSVVAGIRADHNSLFGWFATPRVHLRYQPFSNTTVRLSVGRGQRTANIIAENTAVLVSARQFEILGTQNGKAYGLNPEVAWNKGISIDQKFKLFSRDASLGIDFFRNDFTQQVVVDMEDPRKTSFYNLDGKSYSNSFQTELNFSPLYKFDVRLAYRLFDVKSTYDGKLLEKPLLSRHRAFANLAYEKNGWKFDFTINYNSSKRIPSTASNPSALVQPTQSPDYVLMNAQISKTLSGKKPLEIYLGGENLGNYFQQNAIVDPMNPFGSYFDASLIWGPITGRMIYAGFRFKIK</sequence>
<dbReference type="GO" id="GO:0046872">
    <property type="term" value="F:metal ion binding"/>
    <property type="evidence" value="ECO:0007669"/>
    <property type="project" value="InterPro"/>
</dbReference>
<dbReference type="PANTHER" id="PTHR30069:SF29">
    <property type="entry name" value="HEMOGLOBIN AND HEMOGLOBIN-HAPTOGLOBIN-BINDING PROTEIN 1-RELATED"/>
    <property type="match status" value="1"/>
</dbReference>
<dbReference type="Gene3D" id="2.40.170.20">
    <property type="entry name" value="TonB-dependent receptor, beta-barrel domain"/>
    <property type="match status" value="1"/>
</dbReference>
<protein>
    <submittedName>
        <fullName evidence="15">TonB-dependent receptor plug domain-containing protein</fullName>
    </submittedName>
</protein>
<comment type="similarity">
    <text evidence="10 11">Belongs to the TonB-dependent receptor family.</text>
</comment>
<dbReference type="PANTHER" id="PTHR30069">
    <property type="entry name" value="TONB-DEPENDENT OUTER MEMBRANE RECEPTOR"/>
    <property type="match status" value="1"/>
</dbReference>
<comment type="subcellular location">
    <subcellularLocation>
        <location evidence="1 10">Cell outer membrane</location>
        <topology evidence="1 10">Multi-pass membrane protein</topology>
    </subcellularLocation>
</comment>
<dbReference type="Gene3D" id="2.60.40.1120">
    <property type="entry name" value="Carboxypeptidase-like, regulatory domain"/>
    <property type="match status" value="1"/>
</dbReference>
<keyword evidence="8 15" id="KW-0675">Receptor</keyword>
<dbReference type="SUPFAM" id="SSF49464">
    <property type="entry name" value="Carboxypeptidase regulatory domain-like"/>
    <property type="match status" value="1"/>
</dbReference>
<dbReference type="KEGG" id="fls:GLV81_03410"/>
<accession>A0A6I6GHP0</accession>
<evidence type="ECO:0000256" key="5">
    <source>
        <dbReference type="ARBA" id="ARBA00022729"/>
    </source>
</evidence>
<dbReference type="InterPro" id="IPR037066">
    <property type="entry name" value="Plug_dom_sf"/>
</dbReference>
<dbReference type="PROSITE" id="PS52016">
    <property type="entry name" value="TONB_DEPENDENT_REC_3"/>
    <property type="match status" value="1"/>
</dbReference>
<evidence type="ECO:0000256" key="4">
    <source>
        <dbReference type="ARBA" id="ARBA00022692"/>
    </source>
</evidence>
<evidence type="ECO:0000256" key="2">
    <source>
        <dbReference type="ARBA" id="ARBA00022448"/>
    </source>
</evidence>
<evidence type="ECO:0000256" key="12">
    <source>
        <dbReference type="SAM" id="SignalP"/>
    </source>
</evidence>
<dbReference type="EMBL" id="CP046566">
    <property type="protein sequence ID" value="QGW29970.1"/>
    <property type="molecule type" value="Genomic_DNA"/>
</dbReference>
<dbReference type="InterPro" id="IPR000531">
    <property type="entry name" value="Beta-barrel_TonB"/>
</dbReference>
<dbReference type="Pfam" id="PF13715">
    <property type="entry name" value="CarbopepD_reg_2"/>
    <property type="match status" value="1"/>
</dbReference>
<dbReference type="SUPFAM" id="SSF56935">
    <property type="entry name" value="Porins"/>
    <property type="match status" value="1"/>
</dbReference>
<keyword evidence="6 11" id="KW-0798">TonB box</keyword>
<evidence type="ECO:0000259" key="13">
    <source>
        <dbReference type="Pfam" id="PF00593"/>
    </source>
</evidence>
<evidence type="ECO:0000256" key="6">
    <source>
        <dbReference type="ARBA" id="ARBA00023077"/>
    </source>
</evidence>
<feature type="domain" description="TonB-dependent receptor plug" evidence="14">
    <location>
        <begin position="230"/>
        <end position="329"/>
    </location>
</feature>
<dbReference type="InterPro" id="IPR036163">
    <property type="entry name" value="HMA_dom_sf"/>
</dbReference>
<evidence type="ECO:0000256" key="10">
    <source>
        <dbReference type="PROSITE-ProRule" id="PRU01360"/>
    </source>
</evidence>
<dbReference type="GO" id="GO:0009279">
    <property type="term" value="C:cell outer membrane"/>
    <property type="evidence" value="ECO:0007669"/>
    <property type="project" value="UniProtKB-SubCell"/>
</dbReference>
<dbReference type="InterPro" id="IPR036942">
    <property type="entry name" value="Beta-barrel_TonB_sf"/>
</dbReference>